<evidence type="ECO:0000256" key="3">
    <source>
        <dbReference type="ARBA" id="ARBA00022723"/>
    </source>
</evidence>
<evidence type="ECO:0000313" key="10">
    <source>
        <dbReference type="EMBL" id="QQG65581.1"/>
    </source>
</evidence>
<evidence type="ECO:0000256" key="6">
    <source>
        <dbReference type="ARBA" id="ARBA00023134"/>
    </source>
</evidence>
<dbReference type="EMBL" id="CP054140">
    <property type="protein sequence ID" value="QQG65581.1"/>
    <property type="molecule type" value="Genomic_DNA"/>
</dbReference>
<keyword evidence="6" id="KW-0342">GTP-binding</keyword>
<dbReference type="Pfam" id="PF12804">
    <property type="entry name" value="NTP_transf_3"/>
    <property type="match status" value="1"/>
</dbReference>
<reference evidence="10 11" key="1">
    <citation type="submission" date="2020-05" db="EMBL/GenBank/DDBJ databases">
        <title>Complete genome of Desulfobulbus oligotrophicus.</title>
        <authorList>
            <person name="Podar M."/>
        </authorList>
    </citation>
    <scope>NUCLEOTIDE SEQUENCE [LARGE SCALE GENOMIC DNA]</scope>
    <source>
        <strain evidence="10 11">Prop6</strain>
    </source>
</reference>
<evidence type="ECO:0000256" key="2">
    <source>
        <dbReference type="ARBA" id="ARBA00022679"/>
    </source>
</evidence>
<dbReference type="GO" id="GO:0016779">
    <property type="term" value="F:nucleotidyltransferase activity"/>
    <property type="evidence" value="ECO:0007669"/>
    <property type="project" value="UniProtKB-KW"/>
</dbReference>
<dbReference type="PANTHER" id="PTHR19136">
    <property type="entry name" value="MOLYBDENUM COFACTOR GUANYLYLTRANSFERASE"/>
    <property type="match status" value="1"/>
</dbReference>
<dbReference type="AlphaFoldDB" id="A0A7T5VD27"/>
<evidence type="ECO:0000259" key="9">
    <source>
        <dbReference type="Pfam" id="PF12804"/>
    </source>
</evidence>
<keyword evidence="5" id="KW-0460">Magnesium</keyword>
<gene>
    <name evidence="10" type="ORF">HP555_06730</name>
</gene>
<keyword evidence="3" id="KW-0479">Metal-binding</keyword>
<dbReference type="Proteomes" id="UP000596092">
    <property type="component" value="Chromosome"/>
</dbReference>
<dbReference type="InterPro" id="IPR013482">
    <property type="entry name" value="Molybde_CF_guanTrfase"/>
</dbReference>
<dbReference type="GO" id="GO:0005525">
    <property type="term" value="F:GTP binding"/>
    <property type="evidence" value="ECO:0007669"/>
    <property type="project" value="UniProtKB-KW"/>
</dbReference>
<evidence type="ECO:0000256" key="4">
    <source>
        <dbReference type="ARBA" id="ARBA00022741"/>
    </source>
</evidence>
<keyword evidence="7" id="KW-0501">Molybdenum cofactor biosynthesis</keyword>
<evidence type="ECO:0000313" key="11">
    <source>
        <dbReference type="Proteomes" id="UP000596092"/>
    </source>
</evidence>
<dbReference type="RefSeq" id="WP_199264402.1">
    <property type="nucleotide sequence ID" value="NZ_CP054140.1"/>
</dbReference>
<dbReference type="PANTHER" id="PTHR19136:SF81">
    <property type="entry name" value="MOLYBDENUM COFACTOR GUANYLYLTRANSFERASE"/>
    <property type="match status" value="1"/>
</dbReference>
<evidence type="ECO:0000256" key="1">
    <source>
        <dbReference type="ARBA" id="ARBA00022490"/>
    </source>
</evidence>
<accession>A0A7T5VD27</accession>
<dbReference type="Gene3D" id="3.90.550.10">
    <property type="entry name" value="Spore Coat Polysaccharide Biosynthesis Protein SpsA, Chain A"/>
    <property type="match status" value="1"/>
</dbReference>
<evidence type="ECO:0000256" key="7">
    <source>
        <dbReference type="ARBA" id="ARBA00023150"/>
    </source>
</evidence>
<name>A0A7T5VD27_9BACT</name>
<keyword evidence="1" id="KW-0963">Cytoplasm</keyword>
<protein>
    <submittedName>
        <fullName evidence="10">Molybdenum cofactor guanylyltransferase</fullName>
    </submittedName>
</protein>
<feature type="domain" description="MobA-like NTP transferase" evidence="9">
    <location>
        <begin position="8"/>
        <end position="152"/>
    </location>
</feature>
<sequence>MDGVPVWGCVLIGGKSRRMGRAKHLLEQDGITWIERTVCLLETMVEQVVIAGAGELPRSLSSIPRVDDVPGIGGPLAGILAVFRRYPQVSWLITACDQPEISPAALCWLLEQRQPGVMAILPSLAADGRLEPLFAYYDQQCHHLLETMAAKRAFRLSGLRTEAGVITPQPPLRLQCCWRNVNTPQELAQNRGDQSSHEQGRDQAYGMCPSQGASGLPADGV</sequence>
<dbReference type="KEGG" id="dog:HP555_06730"/>
<dbReference type="SUPFAM" id="SSF53448">
    <property type="entry name" value="Nucleotide-diphospho-sugar transferases"/>
    <property type="match status" value="1"/>
</dbReference>
<keyword evidence="11" id="KW-1185">Reference proteome</keyword>
<dbReference type="InterPro" id="IPR029044">
    <property type="entry name" value="Nucleotide-diphossugar_trans"/>
</dbReference>
<dbReference type="GO" id="GO:0046872">
    <property type="term" value="F:metal ion binding"/>
    <property type="evidence" value="ECO:0007669"/>
    <property type="project" value="UniProtKB-KW"/>
</dbReference>
<proteinExistence type="predicted"/>
<dbReference type="GO" id="GO:0006777">
    <property type="term" value="P:Mo-molybdopterin cofactor biosynthetic process"/>
    <property type="evidence" value="ECO:0007669"/>
    <property type="project" value="UniProtKB-KW"/>
</dbReference>
<dbReference type="CDD" id="cd02503">
    <property type="entry name" value="MobA"/>
    <property type="match status" value="1"/>
</dbReference>
<evidence type="ECO:0000256" key="5">
    <source>
        <dbReference type="ARBA" id="ARBA00022842"/>
    </source>
</evidence>
<keyword evidence="10" id="KW-0548">Nucleotidyltransferase</keyword>
<feature type="region of interest" description="Disordered" evidence="8">
    <location>
        <begin position="187"/>
        <end position="221"/>
    </location>
</feature>
<keyword evidence="2 10" id="KW-0808">Transferase</keyword>
<organism evidence="10 11">
    <name type="scientific">Desulfobulbus oligotrophicus</name>
    <dbReference type="NCBI Taxonomy" id="1909699"/>
    <lineage>
        <taxon>Bacteria</taxon>
        <taxon>Pseudomonadati</taxon>
        <taxon>Thermodesulfobacteriota</taxon>
        <taxon>Desulfobulbia</taxon>
        <taxon>Desulfobulbales</taxon>
        <taxon>Desulfobulbaceae</taxon>
        <taxon>Desulfobulbus</taxon>
    </lineage>
</organism>
<dbReference type="InterPro" id="IPR025877">
    <property type="entry name" value="MobA-like_NTP_Trfase"/>
</dbReference>
<keyword evidence="4" id="KW-0547">Nucleotide-binding</keyword>
<evidence type="ECO:0000256" key="8">
    <source>
        <dbReference type="SAM" id="MobiDB-lite"/>
    </source>
</evidence>